<feature type="transmembrane region" description="Helical" evidence="1">
    <location>
        <begin position="191"/>
        <end position="213"/>
    </location>
</feature>
<dbReference type="AlphaFoldDB" id="A0A540WCM1"/>
<gene>
    <name evidence="2" type="ORF">E6W39_37210</name>
</gene>
<feature type="transmembrane region" description="Helical" evidence="1">
    <location>
        <begin position="252"/>
        <end position="272"/>
    </location>
</feature>
<dbReference type="SUPFAM" id="SSF103481">
    <property type="entry name" value="Multidrug resistance efflux transporter EmrE"/>
    <property type="match status" value="1"/>
</dbReference>
<dbReference type="PANTHER" id="PTHR40761:SF1">
    <property type="entry name" value="CONSERVED INTEGRAL MEMBRANE ALANINE VALINE AND LEUCINE RICH PROTEIN-RELATED"/>
    <property type="match status" value="1"/>
</dbReference>
<evidence type="ECO:0008006" key="4">
    <source>
        <dbReference type="Google" id="ProtNLM"/>
    </source>
</evidence>
<dbReference type="Proteomes" id="UP000319103">
    <property type="component" value="Unassembled WGS sequence"/>
</dbReference>
<evidence type="ECO:0000313" key="2">
    <source>
        <dbReference type="EMBL" id="TQF06801.1"/>
    </source>
</evidence>
<evidence type="ECO:0000256" key="1">
    <source>
        <dbReference type="SAM" id="Phobius"/>
    </source>
</evidence>
<dbReference type="NCBIfam" id="NF038012">
    <property type="entry name" value="DMT_1"/>
    <property type="match status" value="1"/>
</dbReference>
<organism evidence="2 3">
    <name type="scientific">Kitasatospora acidiphila</name>
    <dbReference type="NCBI Taxonomy" id="2567942"/>
    <lineage>
        <taxon>Bacteria</taxon>
        <taxon>Bacillati</taxon>
        <taxon>Actinomycetota</taxon>
        <taxon>Actinomycetes</taxon>
        <taxon>Kitasatosporales</taxon>
        <taxon>Streptomycetaceae</taxon>
        <taxon>Kitasatospora</taxon>
    </lineage>
</organism>
<protein>
    <recommendedName>
        <fullName evidence="4">Integral membrane protein</fullName>
    </recommendedName>
</protein>
<evidence type="ECO:0000313" key="3">
    <source>
        <dbReference type="Proteomes" id="UP000319103"/>
    </source>
</evidence>
<name>A0A540WCM1_9ACTN</name>
<dbReference type="PANTHER" id="PTHR40761">
    <property type="entry name" value="CONSERVED INTEGRAL MEMBRANE ALANINE VALINE AND LEUCINE RICH PROTEIN-RELATED"/>
    <property type="match status" value="1"/>
</dbReference>
<proteinExistence type="predicted"/>
<sequence>MISILFAVLTAVSNGTASVLQRRAAATAPEEDAMRFQLLRDLLRRPVWLGGIAMSIVAAVCQAVALATGPIAIVQPIFMIELPFTLVLGGLLFHGSRFSRHVWLAIAAVAVGLALFLMAAAPSGGNASVSSGSWPVALLATGLFLVVTLGIGLKVHGNARAAALGLAAACGYALTAALMKDAMARLDHGAGALFTGWQIYATAAMGVGSLFVLQNALQAGSLAASQPMLSIGDALISTSYGVTLFAETLRTGWWLVPQVLAMGVVLAGCIGLSRSPLADGMAENPSERGVPAAV</sequence>
<keyword evidence="1" id="KW-0472">Membrane</keyword>
<feature type="transmembrane region" description="Helical" evidence="1">
    <location>
        <begin position="159"/>
        <end position="179"/>
    </location>
</feature>
<keyword evidence="1" id="KW-0812">Transmembrane</keyword>
<feature type="transmembrane region" description="Helical" evidence="1">
    <location>
        <begin position="78"/>
        <end position="96"/>
    </location>
</feature>
<comment type="caution">
    <text evidence="2">The sequence shown here is derived from an EMBL/GenBank/DDBJ whole genome shotgun (WGS) entry which is preliminary data.</text>
</comment>
<dbReference type="InterPro" id="IPR037185">
    <property type="entry name" value="EmrE-like"/>
</dbReference>
<dbReference type="EMBL" id="VIGB01000003">
    <property type="protein sequence ID" value="TQF06801.1"/>
    <property type="molecule type" value="Genomic_DNA"/>
</dbReference>
<feature type="transmembrane region" description="Helical" evidence="1">
    <location>
        <begin position="102"/>
        <end position="121"/>
    </location>
</feature>
<dbReference type="RefSeq" id="WP_141637208.1">
    <property type="nucleotide sequence ID" value="NZ_VIGB01000003.1"/>
</dbReference>
<feature type="transmembrane region" description="Helical" evidence="1">
    <location>
        <begin position="48"/>
        <end position="66"/>
    </location>
</feature>
<dbReference type="OrthoDB" id="3822427at2"/>
<keyword evidence="1" id="KW-1133">Transmembrane helix</keyword>
<reference evidence="2 3" key="1">
    <citation type="submission" date="2019-06" db="EMBL/GenBank/DDBJ databases">
        <title>Description of Kitasatospora acidophila sp. nov. isolated from pine grove soil, and reclassification of Streptomyces novaecaesareae to Kitasatospora novaeceasareae comb. nov.</title>
        <authorList>
            <person name="Kim M.J."/>
        </authorList>
    </citation>
    <scope>NUCLEOTIDE SEQUENCE [LARGE SCALE GENOMIC DNA]</scope>
    <source>
        <strain evidence="2 3">MMS16-CNU292</strain>
    </source>
</reference>
<keyword evidence="3" id="KW-1185">Reference proteome</keyword>
<accession>A0A540WCM1</accession>
<feature type="transmembrane region" description="Helical" evidence="1">
    <location>
        <begin position="133"/>
        <end position="153"/>
    </location>
</feature>